<name>A0A7J6W3L9_THATH</name>
<dbReference type="Proteomes" id="UP000554482">
    <property type="component" value="Unassembled WGS sequence"/>
</dbReference>
<dbReference type="CDD" id="cd06222">
    <property type="entry name" value="RNase_H_like"/>
    <property type="match status" value="1"/>
</dbReference>
<dbReference type="GO" id="GO:0003676">
    <property type="term" value="F:nucleic acid binding"/>
    <property type="evidence" value="ECO:0007669"/>
    <property type="project" value="InterPro"/>
</dbReference>
<dbReference type="PANTHER" id="PTHR47723">
    <property type="entry name" value="OS05G0353850 PROTEIN"/>
    <property type="match status" value="1"/>
</dbReference>
<evidence type="ECO:0000313" key="2">
    <source>
        <dbReference type="EMBL" id="KAF5191388.1"/>
    </source>
</evidence>
<dbReference type="InterPro" id="IPR044730">
    <property type="entry name" value="RNase_H-like_dom_plant"/>
</dbReference>
<accession>A0A7J6W3L9</accession>
<dbReference type="InterPro" id="IPR002156">
    <property type="entry name" value="RNaseH_domain"/>
</dbReference>
<dbReference type="InterPro" id="IPR012337">
    <property type="entry name" value="RNaseH-like_sf"/>
</dbReference>
<sequence>MFSNFLWGSSNGRKNRHWVAWDKISRPKSDEGLGIRSLNLVMKAFRMKSTWNLLTSESLWATFMRSKYIKNRSISSIKLITSASKSWRDIWHCLEEILDISTWEFGPGHISVTHENWLGTGSLAHLFPVDCPQYSLHFAALNDFCIPLFSHDLQVYLKAQYQHLKMEVTLDRRIWPHCSSGSFSIKSYIQLNQGSHQSNAVLKRIWSDFVPTKMAFFCWKLFMNAVPVDSEIIRCNIPIVSRCLCCQSPSVESSTNNMAETRALYDGLQLCEELCIDKVEIQTDSLLVVKWFMQTIEIPWSLKHWWTKIRHKSRFISIQIMHVYREGNSAADYLSKKGIHLQCDGAVNHRTDTKLKQMLLADRNNIPNLRHARN</sequence>
<dbReference type="InterPro" id="IPR053151">
    <property type="entry name" value="RNase_H-like"/>
</dbReference>
<dbReference type="Gene3D" id="3.30.420.10">
    <property type="entry name" value="Ribonuclease H-like superfamily/Ribonuclease H"/>
    <property type="match status" value="1"/>
</dbReference>
<reference evidence="2 3" key="1">
    <citation type="submission" date="2020-06" db="EMBL/GenBank/DDBJ databases">
        <title>Transcriptomic and genomic resources for Thalictrum thalictroides and T. hernandezii: Facilitating candidate gene discovery in an emerging model plant lineage.</title>
        <authorList>
            <person name="Arias T."/>
            <person name="Riano-Pachon D.M."/>
            <person name="Di Stilio V.S."/>
        </authorList>
    </citation>
    <scope>NUCLEOTIDE SEQUENCE [LARGE SCALE GENOMIC DNA]</scope>
    <source>
        <strain evidence="3">cv. WT478/WT964</strain>
        <tissue evidence="2">Leaves</tissue>
    </source>
</reference>
<dbReference type="GO" id="GO:0004523">
    <property type="term" value="F:RNA-DNA hybrid ribonuclease activity"/>
    <property type="evidence" value="ECO:0007669"/>
    <property type="project" value="InterPro"/>
</dbReference>
<organism evidence="2 3">
    <name type="scientific">Thalictrum thalictroides</name>
    <name type="common">Rue-anemone</name>
    <name type="synonym">Anemone thalictroides</name>
    <dbReference type="NCBI Taxonomy" id="46969"/>
    <lineage>
        <taxon>Eukaryota</taxon>
        <taxon>Viridiplantae</taxon>
        <taxon>Streptophyta</taxon>
        <taxon>Embryophyta</taxon>
        <taxon>Tracheophyta</taxon>
        <taxon>Spermatophyta</taxon>
        <taxon>Magnoliopsida</taxon>
        <taxon>Ranunculales</taxon>
        <taxon>Ranunculaceae</taxon>
        <taxon>Thalictroideae</taxon>
        <taxon>Thalictrum</taxon>
    </lineage>
</organism>
<dbReference type="EMBL" id="JABWDY010022876">
    <property type="protein sequence ID" value="KAF5191388.1"/>
    <property type="molecule type" value="Genomic_DNA"/>
</dbReference>
<gene>
    <name evidence="2" type="ORF">FRX31_019024</name>
</gene>
<keyword evidence="3" id="KW-1185">Reference proteome</keyword>
<protein>
    <submittedName>
        <fullName evidence="2">Ribonuclease h domain</fullName>
    </submittedName>
</protein>
<dbReference type="SUPFAM" id="SSF53098">
    <property type="entry name" value="Ribonuclease H-like"/>
    <property type="match status" value="1"/>
</dbReference>
<dbReference type="Pfam" id="PF13456">
    <property type="entry name" value="RVT_3"/>
    <property type="match status" value="1"/>
</dbReference>
<evidence type="ECO:0000259" key="1">
    <source>
        <dbReference type="Pfam" id="PF13456"/>
    </source>
</evidence>
<dbReference type="AlphaFoldDB" id="A0A7J6W3L9"/>
<dbReference type="PANTHER" id="PTHR47723:SF19">
    <property type="entry name" value="POLYNUCLEOTIDYL TRANSFERASE, RIBONUCLEASE H-LIKE SUPERFAMILY PROTEIN"/>
    <property type="match status" value="1"/>
</dbReference>
<proteinExistence type="predicted"/>
<feature type="domain" description="RNase H type-1" evidence="1">
    <location>
        <begin position="242"/>
        <end position="337"/>
    </location>
</feature>
<comment type="caution">
    <text evidence="2">The sequence shown here is derived from an EMBL/GenBank/DDBJ whole genome shotgun (WGS) entry which is preliminary data.</text>
</comment>
<dbReference type="OrthoDB" id="1750433at2759"/>
<dbReference type="InterPro" id="IPR036397">
    <property type="entry name" value="RNaseH_sf"/>
</dbReference>
<evidence type="ECO:0000313" key="3">
    <source>
        <dbReference type="Proteomes" id="UP000554482"/>
    </source>
</evidence>